<protein>
    <submittedName>
        <fullName evidence="1">Pyruvate kinase</fullName>
    </submittedName>
</protein>
<gene>
    <name evidence="1" type="ORF">Tci_871364</name>
</gene>
<proteinExistence type="predicted"/>
<accession>A0A699SNF5</accession>
<comment type="caution">
    <text evidence="1">The sequence shown here is derived from an EMBL/GenBank/DDBJ whole genome shotgun (WGS) entry which is preliminary data.</text>
</comment>
<reference evidence="1" key="1">
    <citation type="journal article" date="2019" name="Sci. Rep.">
        <title>Draft genome of Tanacetum cinerariifolium, the natural source of mosquito coil.</title>
        <authorList>
            <person name="Yamashiro T."/>
            <person name="Shiraishi A."/>
            <person name="Satake H."/>
            <person name="Nakayama K."/>
        </authorList>
    </citation>
    <scope>NUCLEOTIDE SEQUENCE</scope>
</reference>
<evidence type="ECO:0000313" key="1">
    <source>
        <dbReference type="EMBL" id="GFC99394.1"/>
    </source>
</evidence>
<keyword evidence="1" id="KW-0670">Pyruvate</keyword>
<organism evidence="1">
    <name type="scientific">Tanacetum cinerariifolium</name>
    <name type="common">Dalmatian daisy</name>
    <name type="synonym">Chrysanthemum cinerariifolium</name>
    <dbReference type="NCBI Taxonomy" id="118510"/>
    <lineage>
        <taxon>Eukaryota</taxon>
        <taxon>Viridiplantae</taxon>
        <taxon>Streptophyta</taxon>
        <taxon>Embryophyta</taxon>
        <taxon>Tracheophyta</taxon>
        <taxon>Spermatophyta</taxon>
        <taxon>Magnoliopsida</taxon>
        <taxon>eudicotyledons</taxon>
        <taxon>Gunneridae</taxon>
        <taxon>Pentapetalae</taxon>
        <taxon>asterids</taxon>
        <taxon>campanulids</taxon>
        <taxon>Asterales</taxon>
        <taxon>Asteraceae</taxon>
        <taxon>Asteroideae</taxon>
        <taxon>Anthemideae</taxon>
        <taxon>Anthemidinae</taxon>
        <taxon>Tanacetum</taxon>
    </lineage>
</organism>
<dbReference type="EMBL" id="BKCJ011178133">
    <property type="protein sequence ID" value="GFC99394.1"/>
    <property type="molecule type" value="Genomic_DNA"/>
</dbReference>
<keyword evidence="1" id="KW-0808">Transferase</keyword>
<dbReference type="AlphaFoldDB" id="A0A699SNF5"/>
<keyword evidence="1" id="KW-0418">Kinase</keyword>
<sequence length="104" mass="12363">MCVAHLPRNLAVYYHKNLCLDGSDKEVTSKKREHDKRNKHVGNMYVEELIAWTEEEAKSSYLRSPPLQSRPFRNDMKDLMDLLGDVVFRIHYNGMFVYDPLRYK</sequence>
<dbReference type="GO" id="GO:0016301">
    <property type="term" value="F:kinase activity"/>
    <property type="evidence" value="ECO:0007669"/>
    <property type="project" value="UniProtKB-KW"/>
</dbReference>
<name>A0A699SNF5_TANCI</name>